<accession>A0A4S8II74</accession>
<keyword evidence="1" id="KW-0732">Signal</keyword>
<organism evidence="2 3">
    <name type="scientific">Musa balbisiana</name>
    <name type="common">Banana</name>
    <dbReference type="NCBI Taxonomy" id="52838"/>
    <lineage>
        <taxon>Eukaryota</taxon>
        <taxon>Viridiplantae</taxon>
        <taxon>Streptophyta</taxon>
        <taxon>Embryophyta</taxon>
        <taxon>Tracheophyta</taxon>
        <taxon>Spermatophyta</taxon>
        <taxon>Magnoliopsida</taxon>
        <taxon>Liliopsida</taxon>
        <taxon>Zingiberales</taxon>
        <taxon>Musaceae</taxon>
        <taxon>Musa</taxon>
    </lineage>
</organism>
<name>A0A4S8II74_MUSBA</name>
<evidence type="ECO:0008006" key="4">
    <source>
        <dbReference type="Google" id="ProtNLM"/>
    </source>
</evidence>
<protein>
    <recommendedName>
        <fullName evidence="4">Secreted protein</fullName>
    </recommendedName>
</protein>
<comment type="caution">
    <text evidence="2">The sequence shown here is derived from an EMBL/GenBank/DDBJ whole genome shotgun (WGS) entry which is preliminary data.</text>
</comment>
<evidence type="ECO:0000256" key="1">
    <source>
        <dbReference type="SAM" id="SignalP"/>
    </source>
</evidence>
<keyword evidence="3" id="KW-1185">Reference proteome</keyword>
<sequence length="120" mass="13157">MGWWGQLLGIILVIVHGEFLGRAKMRRNLSVESALCRSLRPMLFSFESSERCSSSPAMTASSEALHGCHELPTLSDTHISDMRVWLTVRSKDMKPSSINSEASLAIADDASNQHAQIVGT</sequence>
<proteinExistence type="predicted"/>
<dbReference type="Proteomes" id="UP000317650">
    <property type="component" value="Chromosome 9"/>
</dbReference>
<dbReference type="EMBL" id="PYDT01000010">
    <property type="protein sequence ID" value="THU47749.1"/>
    <property type="molecule type" value="Genomic_DNA"/>
</dbReference>
<feature type="signal peptide" evidence="1">
    <location>
        <begin position="1"/>
        <end position="17"/>
    </location>
</feature>
<evidence type="ECO:0000313" key="3">
    <source>
        <dbReference type="Proteomes" id="UP000317650"/>
    </source>
</evidence>
<evidence type="ECO:0000313" key="2">
    <source>
        <dbReference type="EMBL" id="THU47749.1"/>
    </source>
</evidence>
<feature type="chain" id="PRO_5020640801" description="Secreted protein" evidence="1">
    <location>
        <begin position="18"/>
        <end position="120"/>
    </location>
</feature>
<reference evidence="2 3" key="1">
    <citation type="journal article" date="2019" name="Nat. Plants">
        <title>Genome sequencing of Musa balbisiana reveals subgenome evolution and function divergence in polyploid bananas.</title>
        <authorList>
            <person name="Yao X."/>
        </authorList>
    </citation>
    <scope>NUCLEOTIDE SEQUENCE [LARGE SCALE GENOMIC DNA]</scope>
    <source>
        <strain evidence="3">cv. DH-PKW</strain>
        <tissue evidence="2">Leaves</tissue>
    </source>
</reference>
<dbReference type="AlphaFoldDB" id="A0A4S8II74"/>
<gene>
    <name evidence="2" type="ORF">C4D60_Mb09t18920</name>
</gene>